<feature type="transmembrane region" description="Helical" evidence="2">
    <location>
        <begin position="193"/>
        <end position="215"/>
    </location>
</feature>
<feature type="transmembrane region" description="Helical" evidence="2">
    <location>
        <begin position="154"/>
        <end position="173"/>
    </location>
</feature>
<organism evidence="3 4">
    <name type="scientific">Reticulomyxa filosa</name>
    <dbReference type="NCBI Taxonomy" id="46433"/>
    <lineage>
        <taxon>Eukaryota</taxon>
        <taxon>Sar</taxon>
        <taxon>Rhizaria</taxon>
        <taxon>Retaria</taxon>
        <taxon>Foraminifera</taxon>
        <taxon>Monothalamids</taxon>
        <taxon>Reticulomyxidae</taxon>
        <taxon>Reticulomyxa</taxon>
    </lineage>
</organism>
<feature type="compositionally biased region" description="Basic and acidic residues" evidence="1">
    <location>
        <begin position="33"/>
        <end position="50"/>
    </location>
</feature>
<reference evidence="3 4" key="1">
    <citation type="journal article" date="2013" name="Curr. Biol.">
        <title>The Genome of the Foraminiferan Reticulomyxa filosa.</title>
        <authorList>
            <person name="Glockner G."/>
            <person name="Hulsmann N."/>
            <person name="Schleicher M."/>
            <person name="Noegel A.A."/>
            <person name="Eichinger L."/>
            <person name="Gallinger C."/>
            <person name="Pawlowski J."/>
            <person name="Sierra R."/>
            <person name="Euteneuer U."/>
            <person name="Pillet L."/>
            <person name="Moustafa A."/>
            <person name="Platzer M."/>
            <person name="Groth M."/>
            <person name="Szafranski K."/>
            <person name="Schliwa M."/>
        </authorList>
    </citation>
    <scope>NUCLEOTIDE SEQUENCE [LARGE SCALE GENOMIC DNA]</scope>
</reference>
<keyword evidence="2" id="KW-1133">Transmembrane helix</keyword>
<evidence type="ECO:0000313" key="4">
    <source>
        <dbReference type="Proteomes" id="UP000023152"/>
    </source>
</evidence>
<evidence type="ECO:0000313" key="3">
    <source>
        <dbReference type="EMBL" id="ETO30331.1"/>
    </source>
</evidence>
<dbReference type="EMBL" id="ASPP01005532">
    <property type="protein sequence ID" value="ETO30331.1"/>
    <property type="molecule type" value="Genomic_DNA"/>
</dbReference>
<sequence>MVVDYDGLHTEENKPSDIVLSVQAEIELHLEKKGSLNRQDSKKGKDKLEDISNAEKSQGSAAEDKPSSSPKHKVSVFIMEEKDESFWLNRTYSWIDGLAPQCIKNLTISTELYNSFFVRFFLQQTLFFFLYIIKRIALNHFVLLDTYFITSLQIRPVNSFAVFVIFFCAIESLPQLMLNIANSQLSNSFTTVGYVSAFFSVMMIAYHVFKIVYLVGFRNQDFKNFLL</sequence>
<evidence type="ECO:0000256" key="2">
    <source>
        <dbReference type="SAM" id="Phobius"/>
    </source>
</evidence>
<name>X6NWH7_RETFI</name>
<proteinExistence type="predicted"/>
<comment type="caution">
    <text evidence="3">The sequence shown here is derived from an EMBL/GenBank/DDBJ whole genome shotgun (WGS) entry which is preliminary data.</text>
</comment>
<keyword evidence="2" id="KW-0472">Membrane</keyword>
<gene>
    <name evidence="3" type="ORF">RFI_06787</name>
</gene>
<dbReference type="AlphaFoldDB" id="X6NWH7"/>
<keyword evidence="4" id="KW-1185">Reference proteome</keyword>
<protein>
    <submittedName>
        <fullName evidence="3">Uncharacterized protein</fullName>
    </submittedName>
</protein>
<feature type="transmembrane region" description="Helical" evidence="2">
    <location>
        <begin position="112"/>
        <end position="133"/>
    </location>
</feature>
<dbReference type="Proteomes" id="UP000023152">
    <property type="component" value="Unassembled WGS sequence"/>
</dbReference>
<evidence type="ECO:0000256" key="1">
    <source>
        <dbReference type="SAM" id="MobiDB-lite"/>
    </source>
</evidence>
<feature type="region of interest" description="Disordered" evidence="1">
    <location>
        <begin position="33"/>
        <end position="70"/>
    </location>
</feature>
<accession>X6NWH7</accession>
<keyword evidence="2" id="KW-0812">Transmembrane</keyword>